<reference evidence="8 9" key="1">
    <citation type="submission" date="2014-04" db="EMBL/GenBank/DDBJ databases">
        <authorList>
            <consortium name="International Citrus Genome Consortium"/>
            <person name="Gmitter F."/>
            <person name="Chen C."/>
            <person name="Farmerie W."/>
            <person name="Harkins T."/>
            <person name="Desany B."/>
            <person name="Mohiuddin M."/>
            <person name="Kodira C."/>
            <person name="Borodovsky M."/>
            <person name="Lomsadze A."/>
            <person name="Burns P."/>
            <person name="Jenkins J."/>
            <person name="Prochnik S."/>
            <person name="Shu S."/>
            <person name="Chapman J."/>
            <person name="Pitluck S."/>
            <person name="Schmutz J."/>
            <person name="Rokhsar D."/>
        </authorList>
    </citation>
    <scope>NUCLEOTIDE SEQUENCE</scope>
</reference>
<dbReference type="Gene3D" id="1.20.5.4770">
    <property type="match status" value="1"/>
</dbReference>
<dbReference type="eggNOG" id="KOG3173">
    <property type="taxonomic scope" value="Eukaryota"/>
</dbReference>
<dbReference type="AlphaFoldDB" id="A0A067FJX5"/>
<protein>
    <submittedName>
        <fullName evidence="8">Uncharacterized protein</fullName>
    </submittedName>
</protein>
<dbReference type="PROSITE" id="PS51036">
    <property type="entry name" value="ZF_A20"/>
    <property type="match status" value="1"/>
</dbReference>
<keyword evidence="3 5" id="KW-0863">Zinc-finger</keyword>
<keyword evidence="4" id="KW-0862">Zinc</keyword>
<feature type="domain" description="A20-type" evidence="6">
    <location>
        <begin position="13"/>
        <end position="47"/>
    </location>
</feature>
<organism evidence="8 9">
    <name type="scientific">Citrus sinensis</name>
    <name type="common">Sweet orange</name>
    <name type="synonym">Citrus aurantium var. sinensis</name>
    <dbReference type="NCBI Taxonomy" id="2711"/>
    <lineage>
        <taxon>Eukaryota</taxon>
        <taxon>Viridiplantae</taxon>
        <taxon>Streptophyta</taxon>
        <taxon>Embryophyta</taxon>
        <taxon>Tracheophyta</taxon>
        <taxon>Spermatophyta</taxon>
        <taxon>Magnoliopsida</taxon>
        <taxon>eudicotyledons</taxon>
        <taxon>Gunneridae</taxon>
        <taxon>Pentapetalae</taxon>
        <taxon>rosids</taxon>
        <taxon>malvids</taxon>
        <taxon>Sapindales</taxon>
        <taxon>Rutaceae</taxon>
        <taxon>Aurantioideae</taxon>
        <taxon>Citrus</taxon>
    </lineage>
</organism>
<dbReference type="InterPro" id="IPR035896">
    <property type="entry name" value="AN1-like_Znf"/>
</dbReference>
<dbReference type="InterPro" id="IPR000058">
    <property type="entry name" value="Znf_AN1"/>
</dbReference>
<proteinExistence type="predicted"/>
<dbReference type="Pfam" id="PF01428">
    <property type="entry name" value="zf-AN1"/>
    <property type="match status" value="1"/>
</dbReference>
<dbReference type="GO" id="GO:0008270">
    <property type="term" value="F:zinc ion binding"/>
    <property type="evidence" value="ECO:0007669"/>
    <property type="project" value="UniProtKB-KW"/>
</dbReference>
<dbReference type="Proteomes" id="UP000027120">
    <property type="component" value="Unassembled WGS sequence"/>
</dbReference>
<dbReference type="EMBL" id="KK784912">
    <property type="protein sequence ID" value="KDO63716.1"/>
    <property type="molecule type" value="Genomic_DNA"/>
</dbReference>
<dbReference type="FunFam" id="4.10.1110.10:FF:000001">
    <property type="entry name" value="Zinc finger AN1-type containing 6"/>
    <property type="match status" value="1"/>
</dbReference>
<dbReference type="Pfam" id="PF01754">
    <property type="entry name" value="zf-A20"/>
    <property type="match status" value="1"/>
</dbReference>
<evidence type="ECO:0000313" key="9">
    <source>
        <dbReference type="Proteomes" id="UP000027120"/>
    </source>
</evidence>
<dbReference type="InterPro" id="IPR002653">
    <property type="entry name" value="Znf_A20"/>
</dbReference>
<dbReference type="STRING" id="2711.A0A067FJX5"/>
<keyword evidence="9" id="KW-1185">Reference proteome</keyword>
<dbReference type="KEGG" id="cit:102615498"/>
<dbReference type="InterPro" id="IPR050652">
    <property type="entry name" value="AN1_A20_ZnFinger"/>
</dbReference>
<keyword evidence="2" id="KW-0479">Metal-binding</keyword>
<dbReference type="GO" id="GO:0043161">
    <property type="term" value="P:proteasome-mediated ubiquitin-dependent protein catabolic process"/>
    <property type="evidence" value="ECO:0000318"/>
    <property type="project" value="GO_Central"/>
</dbReference>
<evidence type="ECO:0000259" key="6">
    <source>
        <dbReference type="PROSITE" id="PS51036"/>
    </source>
</evidence>
<dbReference type="SUPFAM" id="SSF118310">
    <property type="entry name" value="AN1-like Zinc finger"/>
    <property type="match status" value="1"/>
</dbReference>
<evidence type="ECO:0000259" key="7">
    <source>
        <dbReference type="PROSITE" id="PS51039"/>
    </source>
</evidence>
<evidence type="ECO:0000256" key="1">
    <source>
        <dbReference type="ARBA" id="ARBA00003732"/>
    </source>
</evidence>
<dbReference type="SUPFAM" id="SSF57716">
    <property type="entry name" value="Glucocorticoid receptor-like (DNA-binding domain)"/>
    <property type="match status" value="1"/>
</dbReference>
<dbReference type="SMART" id="SM00259">
    <property type="entry name" value="ZnF_A20"/>
    <property type="match status" value="1"/>
</dbReference>
<sequence length="171" mass="18371">MGSEQSDGTSYTTSEPKLCVNGCAFFGTAANMGLCSKCYRDLRVKEDQAASAKAAMEKSLNLKSPKQIHQTPELETAKVAAEPFVGSSLSAAASQQLSVEQPEPQAKGPTRCLSCNKKVGLTGFKCKCGSTFCGIHRYPEKHDCTFDFKVTGRDAIARANPVVKADKLDRI</sequence>
<evidence type="ECO:0000313" key="8">
    <source>
        <dbReference type="EMBL" id="KDO63717.1"/>
    </source>
</evidence>
<gene>
    <name evidence="8" type="ORF">CISIN_1g030824mg</name>
</gene>
<dbReference type="SMART" id="SM00154">
    <property type="entry name" value="ZnF_AN1"/>
    <property type="match status" value="1"/>
</dbReference>
<dbReference type="PANTHER" id="PTHR10634:SF116">
    <property type="entry name" value="ZINC FINGER A20 AND AN1 DOMAIN-CONTAINING STRESS-ASSOCIATED PROTEIN 1"/>
    <property type="match status" value="1"/>
</dbReference>
<accession>A0A067FJX5</accession>
<dbReference type="PaxDb" id="2711-XP_006477315.1"/>
<dbReference type="GO" id="GO:0003677">
    <property type="term" value="F:DNA binding"/>
    <property type="evidence" value="ECO:0007669"/>
    <property type="project" value="InterPro"/>
</dbReference>
<evidence type="ECO:0000256" key="5">
    <source>
        <dbReference type="PROSITE-ProRule" id="PRU00449"/>
    </source>
</evidence>
<evidence type="ECO:0000256" key="4">
    <source>
        <dbReference type="ARBA" id="ARBA00022833"/>
    </source>
</evidence>
<dbReference type="PANTHER" id="PTHR10634">
    <property type="entry name" value="AN1-TYPE ZINC FINGER PROTEIN"/>
    <property type="match status" value="1"/>
</dbReference>
<dbReference type="PROSITE" id="PS51039">
    <property type="entry name" value="ZF_AN1"/>
    <property type="match status" value="1"/>
</dbReference>
<dbReference type="SMR" id="A0A067FJX5"/>
<feature type="domain" description="AN1-type" evidence="7">
    <location>
        <begin position="106"/>
        <end position="152"/>
    </location>
</feature>
<name>A0A067FJX5_CITSI</name>
<dbReference type="Gene3D" id="4.10.1110.10">
    <property type="entry name" value="AN1-like Zinc finger"/>
    <property type="match status" value="1"/>
</dbReference>
<evidence type="ECO:0000256" key="2">
    <source>
        <dbReference type="ARBA" id="ARBA00022723"/>
    </source>
</evidence>
<dbReference type="EMBL" id="KK784912">
    <property type="protein sequence ID" value="KDO63717.1"/>
    <property type="molecule type" value="Genomic_DNA"/>
</dbReference>
<evidence type="ECO:0000256" key="3">
    <source>
        <dbReference type="ARBA" id="ARBA00022771"/>
    </source>
</evidence>
<comment type="function">
    <text evidence="1">May be involved in environmental stress response.</text>
</comment>